<dbReference type="GO" id="GO:0009242">
    <property type="term" value="P:colanic acid biosynthetic process"/>
    <property type="evidence" value="ECO:0007669"/>
    <property type="project" value="TreeGrafter"/>
</dbReference>
<dbReference type="GO" id="GO:0000271">
    <property type="term" value="P:polysaccharide biosynthetic process"/>
    <property type="evidence" value="ECO:0007669"/>
    <property type="project" value="UniProtKB-KW"/>
</dbReference>
<feature type="transmembrane region" description="Helical" evidence="8">
    <location>
        <begin position="126"/>
        <end position="149"/>
    </location>
</feature>
<keyword evidence="6 8" id="KW-0472">Membrane</keyword>
<feature type="domain" description="Bacterial sugar transferase" evidence="9">
    <location>
        <begin position="289"/>
        <end position="473"/>
    </location>
</feature>
<evidence type="ECO:0000256" key="6">
    <source>
        <dbReference type="ARBA" id="ARBA00023136"/>
    </source>
</evidence>
<feature type="transmembrane region" description="Helical" evidence="8">
    <location>
        <begin position="99"/>
        <end position="120"/>
    </location>
</feature>
<dbReference type="InterPro" id="IPR017475">
    <property type="entry name" value="EPS_sugar_tfrase"/>
</dbReference>
<evidence type="ECO:0000256" key="2">
    <source>
        <dbReference type="ARBA" id="ARBA00006464"/>
    </source>
</evidence>
<comment type="subcellular location">
    <subcellularLocation>
        <location evidence="1">Membrane</location>
        <topology evidence="1">Multi-pass membrane protein</topology>
    </subcellularLocation>
</comment>
<keyword evidence="11" id="KW-1185">Reference proteome</keyword>
<dbReference type="NCBIfam" id="TIGR03025">
    <property type="entry name" value="EPS_sugtrans"/>
    <property type="match status" value="1"/>
</dbReference>
<organism evidence="10 11">
    <name type="scientific">Rhizobium altiplani</name>
    <dbReference type="NCBI Taxonomy" id="1864509"/>
    <lineage>
        <taxon>Bacteria</taxon>
        <taxon>Pseudomonadati</taxon>
        <taxon>Pseudomonadota</taxon>
        <taxon>Alphaproteobacteria</taxon>
        <taxon>Hyphomicrobiales</taxon>
        <taxon>Rhizobiaceae</taxon>
        <taxon>Rhizobium/Agrobacterium group</taxon>
        <taxon>Rhizobium</taxon>
    </lineage>
</organism>
<feature type="transmembrane region" description="Helical" evidence="8">
    <location>
        <begin position="66"/>
        <end position="87"/>
    </location>
</feature>
<comment type="caution">
    <text evidence="10">The sequence shown here is derived from an EMBL/GenBank/DDBJ whole genome shotgun (WGS) entry which is preliminary data.</text>
</comment>
<keyword evidence="7" id="KW-0270">Exopolysaccharide synthesis</keyword>
<comment type="similarity">
    <text evidence="2">Belongs to the bacterial sugar transferase family.</text>
</comment>
<proteinExistence type="inferred from homology"/>
<evidence type="ECO:0000256" key="3">
    <source>
        <dbReference type="ARBA" id="ARBA00022679"/>
    </source>
</evidence>
<dbReference type="GO" id="GO:0016020">
    <property type="term" value="C:membrane"/>
    <property type="evidence" value="ECO:0007669"/>
    <property type="project" value="UniProtKB-SubCell"/>
</dbReference>
<evidence type="ECO:0000256" key="8">
    <source>
        <dbReference type="SAM" id="Phobius"/>
    </source>
</evidence>
<dbReference type="EMBL" id="LNCD01000003">
    <property type="protein sequence ID" value="KWV60008.1"/>
    <property type="molecule type" value="Genomic_DNA"/>
</dbReference>
<dbReference type="PANTHER" id="PTHR30576:SF21">
    <property type="entry name" value="UDP-GLUCOSE:UNDECAPRENYL-PHOSPHATE GLUCOSE-1-PHOSPHATE TRANSFERASE"/>
    <property type="match status" value="1"/>
</dbReference>
<feature type="transmembrane region" description="Helical" evidence="8">
    <location>
        <begin position="294"/>
        <end position="315"/>
    </location>
</feature>
<evidence type="ECO:0000313" key="10">
    <source>
        <dbReference type="EMBL" id="KWV60008.1"/>
    </source>
</evidence>
<dbReference type="OrthoDB" id="9808602at2"/>
<sequence length="479" mass="53243">MTIPVEQNWGPHLSVKSDRKWFGFHSIAITCIAAAFDFVVLLAASAAGHLFYEQMTYGTLADPSRYIGIGLLVATIFVLAMFSVHAYRPSEMFSFRRQLLLIVAFLPAALFFLFAVILFLKIDMAISLGAIVTSAALSLSGLTALRLFWYRYLNRAMARAVFPTRRVLLVCPGAMSTEPVVQRAALSGLSVEHTMRISEGDHSLASTSDAYVKSGIGDVDEVLVAWSDYGNLRALEECLNTLRQFCVPVNVMFGGVVGDVVEGFAQTVGERRVFQTHRPPLELYERGLKRAFDIAFSIAALVVMFPICAAVAVAIKLDSPGPIFFAQSRKGYNGRTFRILKFRSMSVMENAADVRQATRNDPRVTRVGGFIRSTSLDELPQFWNVLQGDMSVVGPRPHALAHDDLYGALIAQYASRRHVKPGLTGWAQINGCRGETPTVDRMVDRVRHDIWYINNWSLWLDVKIVFMTMGTVIGRHNAY</sequence>
<evidence type="ECO:0000256" key="4">
    <source>
        <dbReference type="ARBA" id="ARBA00022692"/>
    </source>
</evidence>
<evidence type="ECO:0000313" key="11">
    <source>
        <dbReference type="Proteomes" id="UP000068164"/>
    </source>
</evidence>
<evidence type="ECO:0000259" key="9">
    <source>
        <dbReference type="Pfam" id="PF02397"/>
    </source>
</evidence>
<dbReference type="PANTHER" id="PTHR30576">
    <property type="entry name" value="COLANIC BIOSYNTHESIS UDP-GLUCOSE LIPID CARRIER TRANSFERASE"/>
    <property type="match status" value="1"/>
</dbReference>
<gene>
    <name evidence="10" type="ORF">AS026_27305</name>
</gene>
<dbReference type="AlphaFoldDB" id="A0A109K3M5"/>
<dbReference type="RefSeq" id="WP_062368408.1">
    <property type="nucleotide sequence ID" value="NZ_LNCD01000003.1"/>
</dbReference>
<keyword evidence="3" id="KW-0808">Transferase</keyword>
<name>A0A109K3M5_9HYPH</name>
<keyword evidence="4 8" id="KW-0812">Transmembrane</keyword>
<reference evidence="10 11" key="1">
    <citation type="submission" date="2015-11" db="EMBL/GenBank/DDBJ databases">
        <title>Draft Genome Sequence of the Strain BR 10423 (Rhizobium sp.) isolated from nodules of Mimosa pudica.</title>
        <authorList>
            <person name="Barauna A.C."/>
            <person name="Zilli J.E."/>
            <person name="Simoes-Araujo J.L."/>
            <person name="Reis V.M."/>
            <person name="James E.K."/>
            <person name="Reis F.B.Jr."/>
            <person name="Rouws L.F."/>
            <person name="Passos S.R."/>
            <person name="Gois S.R."/>
        </authorList>
    </citation>
    <scope>NUCLEOTIDE SEQUENCE [LARGE SCALE GENOMIC DNA]</scope>
    <source>
        <strain evidence="10 11">BR10423</strain>
    </source>
</reference>
<keyword evidence="5 8" id="KW-1133">Transmembrane helix</keyword>
<evidence type="ECO:0000256" key="5">
    <source>
        <dbReference type="ARBA" id="ARBA00022989"/>
    </source>
</evidence>
<dbReference type="Proteomes" id="UP000068164">
    <property type="component" value="Unassembled WGS sequence"/>
</dbReference>
<feature type="transmembrane region" description="Helical" evidence="8">
    <location>
        <begin position="21"/>
        <end position="46"/>
    </location>
</feature>
<dbReference type="GO" id="GO:0089702">
    <property type="term" value="F:undecaprenyl-phosphate glucose phosphotransferase activity"/>
    <property type="evidence" value="ECO:0007669"/>
    <property type="project" value="TreeGrafter"/>
</dbReference>
<protein>
    <submittedName>
        <fullName evidence="10">Polyprenyl glycosylphosphotransferase</fullName>
    </submittedName>
</protein>
<evidence type="ECO:0000256" key="7">
    <source>
        <dbReference type="ARBA" id="ARBA00023169"/>
    </source>
</evidence>
<dbReference type="InterPro" id="IPR003362">
    <property type="entry name" value="Bact_transf"/>
</dbReference>
<dbReference type="Pfam" id="PF02397">
    <property type="entry name" value="Bac_transf"/>
    <property type="match status" value="1"/>
</dbReference>
<evidence type="ECO:0000256" key="1">
    <source>
        <dbReference type="ARBA" id="ARBA00004141"/>
    </source>
</evidence>
<accession>A0A109K3M5</accession>